<dbReference type="AlphaFoldDB" id="A0ABD6EKP2"/>
<sequence>MKSVRSRRGDYSLCKSYFAIPDVLHVADKHNTTVSLSNPSKQRSTPVTPRAYSNVASCAASVRLNVTLGDTDDLEYLDETVEKRLLNETSSVWSSFITPSRRTRSRRSLFRNLSLLKKRKPKDYGSSSVDFFNRHSDPFQCGCRKCKDAVFDYTKSLVVLDRLSSPWAAAWPPSKRFLKANDSPPQQQSPLRRSRSGRYKRRSAIFGPKPKRDDAFVNSQEWTMSRSVYELKLVCSSFQIRFFRFQIATITHVYYHQLKIFSIINSVLLFIVPHFHRQFFRPSLAMTTTCDFPRMFICFAFVSYCNLR</sequence>
<dbReference type="EMBL" id="JBGFUD010005411">
    <property type="protein sequence ID" value="MFH4980331.1"/>
    <property type="molecule type" value="Genomic_DNA"/>
</dbReference>
<feature type="compositionally biased region" description="Basic residues" evidence="1">
    <location>
        <begin position="192"/>
        <end position="202"/>
    </location>
</feature>
<reference evidence="3 4" key="1">
    <citation type="submission" date="2024-08" db="EMBL/GenBank/DDBJ databases">
        <title>Gnathostoma spinigerum genome.</title>
        <authorList>
            <person name="Gonzalez-Bertolin B."/>
            <person name="Monzon S."/>
            <person name="Zaballos A."/>
            <person name="Jimenez P."/>
            <person name="Dekumyoy P."/>
            <person name="Varona S."/>
            <person name="Cuesta I."/>
            <person name="Sumanam S."/>
            <person name="Adisakwattana P."/>
            <person name="Gasser R.B."/>
            <person name="Hernandez-Gonzalez A."/>
            <person name="Young N.D."/>
            <person name="Perteguer M.J."/>
        </authorList>
    </citation>
    <scope>NUCLEOTIDE SEQUENCE [LARGE SCALE GENOMIC DNA]</scope>
    <source>
        <strain evidence="3">AL3</strain>
        <tissue evidence="3">Liver</tissue>
    </source>
</reference>
<dbReference type="Proteomes" id="UP001608902">
    <property type="component" value="Unassembled WGS sequence"/>
</dbReference>
<feature type="transmembrane region" description="Helical" evidence="2">
    <location>
        <begin position="253"/>
        <end position="272"/>
    </location>
</feature>
<keyword evidence="2" id="KW-1133">Transmembrane helix</keyword>
<evidence type="ECO:0000313" key="3">
    <source>
        <dbReference type="EMBL" id="MFH4980331.1"/>
    </source>
</evidence>
<gene>
    <name evidence="3" type="ORF">AB6A40_007040</name>
</gene>
<name>A0ABD6EKP2_9BILA</name>
<evidence type="ECO:0000313" key="4">
    <source>
        <dbReference type="Proteomes" id="UP001608902"/>
    </source>
</evidence>
<evidence type="ECO:0000256" key="1">
    <source>
        <dbReference type="SAM" id="MobiDB-lite"/>
    </source>
</evidence>
<evidence type="ECO:0000256" key="2">
    <source>
        <dbReference type="SAM" id="Phobius"/>
    </source>
</evidence>
<feature type="region of interest" description="Disordered" evidence="1">
    <location>
        <begin position="178"/>
        <end position="202"/>
    </location>
</feature>
<comment type="caution">
    <text evidence="3">The sequence shown here is derived from an EMBL/GenBank/DDBJ whole genome shotgun (WGS) entry which is preliminary data.</text>
</comment>
<keyword evidence="2" id="KW-0812">Transmembrane</keyword>
<accession>A0ABD6EKP2</accession>
<keyword evidence="2" id="KW-0472">Membrane</keyword>
<organism evidence="3 4">
    <name type="scientific">Gnathostoma spinigerum</name>
    <dbReference type="NCBI Taxonomy" id="75299"/>
    <lineage>
        <taxon>Eukaryota</taxon>
        <taxon>Metazoa</taxon>
        <taxon>Ecdysozoa</taxon>
        <taxon>Nematoda</taxon>
        <taxon>Chromadorea</taxon>
        <taxon>Rhabditida</taxon>
        <taxon>Spirurina</taxon>
        <taxon>Gnathostomatomorpha</taxon>
        <taxon>Gnathostomatoidea</taxon>
        <taxon>Gnathostomatidae</taxon>
        <taxon>Gnathostoma</taxon>
    </lineage>
</organism>
<feature type="transmembrane region" description="Helical" evidence="2">
    <location>
        <begin position="292"/>
        <end position="307"/>
    </location>
</feature>
<protein>
    <submittedName>
        <fullName evidence="3">Uncharacterized protein</fullName>
    </submittedName>
</protein>
<proteinExistence type="predicted"/>
<keyword evidence="4" id="KW-1185">Reference proteome</keyword>